<evidence type="ECO:0000256" key="11">
    <source>
        <dbReference type="ARBA" id="ARBA00022989"/>
    </source>
</evidence>
<dbReference type="Gene3D" id="6.10.340.10">
    <property type="match status" value="1"/>
</dbReference>
<evidence type="ECO:0000256" key="14">
    <source>
        <dbReference type="SAM" id="Coils"/>
    </source>
</evidence>
<evidence type="ECO:0000256" key="1">
    <source>
        <dbReference type="ARBA" id="ARBA00000085"/>
    </source>
</evidence>
<dbReference type="FunFam" id="3.30.565.10:FF:000006">
    <property type="entry name" value="Sensor histidine kinase WalK"/>
    <property type="match status" value="1"/>
</dbReference>
<dbReference type="PROSITE" id="PS50885">
    <property type="entry name" value="HAMP"/>
    <property type="match status" value="1"/>
</dbReference>
<evidence type="ECO:0000256" key="7">
    <source>
        <dbReference type="ARBA" id="ARBA00022692"/>
    </source>
</evidence>
<dbReference type="SMART" id="SM00387">
    <property type="entry name" value="HATPase_c"/>
    <property type="match status" value="1"/>
</dbReference>
<feature type="coiled-coil region" evidence="14">
    <location>
        <begin position="209"/>
        <end position="243"/>
    </location>
</feature>
<keyword evidence="10" id="KW-0067">ATP-binding</keyword>
<dbReference type="OrthoDB" id="9813151at2"/>
<accession>A0A2W1LYJ2</accession>
<dbReference type="InterPro" id="IPR003660">
    <property type="entry name" value="HAMP_dom"/>
</dbReference>
<comment type="caution">
    <text evidence="18">The sequence shown here is derived from an EMBL/GenBank/DDBJ whole genome shotgun (WGS) entry which is preliminary data.</text>
</comment>
<dbReference type="InterPro" id="IPR005467">
    <property type="entry name" value="His_kinase_dom"/>
</dbReference>
<evidence type="ECO:0000256" key="9">
    <source>
        <dbReference type="ARBA" id="ARBA00022777"/>
    </source>
</evidence>
<evidence type="ECO:0000256" key="5">
    <source>
        <dbReference type="ARBA" id="ARBA00022553"/>
    </source>
</evidence>
<dbReference type="SUPFAM" id="SSF47384">
    <property type="entry name" value="Homodimeric domain of signal transducing histidine kinase"/>
    <property type="match status" value="1"/>
</dbReference>
<gene>
    <name evidence="18" type="ORF">DNH61_06020</name>
</gene>
<dbReference type="GO" id="GO:0005524">
    <property type="term" value="F:ATP binding"/>
    <property type="evidence" value="ECO:0007669"/>
    <property type="project" value="UniProtKB-KW"/>
</dbReference>
<keyword evidence="6" id="KW-0808">Transferase</keyword>
<evidence type="ECO:0000313" key="18">
    <source>
        <dbReference type="EMBL" id="PZD96751.1"/>
    </source>
</evidence>
<keyword evidence="11 15" id="KW-1133">Transmembrane helix</keyword>
<dbReference type="SUPFAM" id="SSF158472">
    <property type="entry name" value="HAMP domain-like"/>
    <property type="match status" value="1"/>
</dbReference>
<comment type="subcellular location">
    <subcellularLocation>
        <location evidence="2">Cell membrane</location>
        <topology evidence="2">Multi-pass membrane protein</topology>
    </subcellularLocation>
</comment>
<dbReference type="PANTHER" id="PTHR45436">
    <property type="entry name" value="SENSOR HISTIDINE KINASE YKOH"/>
    <property type="match status" value="1"/>
</dbReference>
<evidence type="ECO:0000256" key="12">
    <source>
        <dbReference type="ARBA" id="ARBA00023012"/>
    </source>
</evidence>
<evidence type="ECO:0000259" key="17">
    <source>
        <dbReference type="PROSITE" id="PS50885"/>
    </source>
</evidence>
<keyword evidence="7 15" id="KW-0812">Transmembrane</keyword>
<dbReference type="Gene3D" id="1.10.287.130">
    <property type="match status" value="1"/>
</dbReference>
<evidence type="ECO:0000256" key="6">
    <source>
        <dbReference type="ARBA" id="ARBA00022679"/>
    </source>
</evidence>
<dbReference type="AlphaFoldDB" id="A0A2W1LYJ2"/>
<protein>
    <recommendedName>
        <fullName evidence="3">histidine kinase</fullName>
        <ecNumber evidence="3">2.7.13.3</ecNumber>
    </recommendedName>
</protein>
<dbReference type="Pfam" id="PF00512">
    <property type="entry name" value="HisKA"/>
    <property type="match status" value="1"/>
</dbReference>
<dbReference type="SMART" id="SM00304">
    <property type="entry name" value="HAMP"/>
    <property type="match status" value="1"/>
</dbReference>
<keyword evidence="12" id="KW-0902">Two-component regulatory system</keyword>
<feature type="transmembrane region" description="Helical" evidence="15">
    <location>
        <begin position="160"/>
        <end position="177"/>
    </location>
</feature>
<evidence type="ECO:0000256" key="13">
    <source>
        <dbReference type="ARBA" id="ARBA00023136"/>
    </source>
</evidence>
<feature type="domain" description="Histidine kinase" evidence="16">
    <location>
        <begin position="243"/>
        <end position="457"/>
    </location>
</feature>
<dbReference type="GO" id="GO:0005886">
    <property type="term" value="C:plasma membrane"/>
    <property type="evidence" value="ECO:0007669"/>
    <property type="project" value="UniProtKB-SubCell"/>
</dbReference>
<evidence type="ECO:0000256" key="4">
    <source>
        <dbReference type="ARBA" id="ARBA00022475"/>
    </source>
</evidence>
<evidence type="ECO:0000259" key="16">
    <source>
        <dbReference type="PROSITE" id="PS50109"/>
    </source>
</evidence>
<dbReference type="PANTHER" id="PTHR45436:SF5">
    <property type="entry name" value="SENSOR HISTIDINE KINASE TRCS"/>
    <property type="match status" value="1"/>
</dbReference>
<dbReference type="SUPFAM" id="SSF55874">
    <property type="entry name" value="ATPase domain of HSP90 chaperone/DNA topoisomerase II/histidine kinase"/>
    <property type="match status" value="1"/>
</dbReference>
<dbReference type="InterPro" id="IPR036890">
    <property type="entry name" value="HATPase_C_sf"/>
</dbReference>
<keyword evidence="13 15" id="KW-0472">Membrane</keyword>
<keyword evidence="14" id="KW-0175">Coiled coil</keyword>
<evidence type="ECO:0000313" key="19">
    <source>
        <dbReference type="Proteomes" id="UP000249522"/>
    </source>
</evidence>
<dbReference type="InterPro" id="IPR003661">
    <property type="entry name" value="HisK_dim/P_dom"/>
</dbReference>
<name>A0A2W1LYJ2_9BACL</name>
<dbReference type="Pfam" id="PF00672">
    <property type="entry name" value="HAMP"/>
    <property type="match status" value="1"/>
</dbReference>
<dbReference type="SMART" id="SM00388">
    <property type="entry name" value="HisKA"/>
    <property type="match status" value="1"/>
</dbReference>
<evidence type="ECO:0000256" key="10">
    <source>
        <dbReference type="ARBA" id="ARBA00022840"/>
    </source>
</evidence>
<sequence length="458" mass="50849">MKTSGIRKELFRSHIAVALVSLVIITILVHAAVYVSFGGYVRSQQQAELRVIVEELSAAYTTGEGWSYSVLMTVAHRAMLRNMTVRITDTDGRIVWDTSTMGGHMPMMDMPVSEEQSSPLGQTEQAAILKDGARIGTVQVGETGGIFHEQERAFLVRINSWIWMAFAVVMLGVYVYSKMISSRISRPLLRMKETANQMTAGDLKSRVQLDEGQSEIRELGDALNDLADKLHRQEQLRKNMTADVAHELRTPVATIRSHIEAFQDGIWEPSAEKLEVCHQQAMQLAVLIQDLEQLSEAENPVLKLQREALNLIPVIQEAQLAVQNLADGKDITYTPPEQSVVHIAGDRRRLLQIFVNLIGNAYKYTPAGGRVTIHVESREGYVEVHVQDTGLGIQADELPYIFERFYRGEKSRNRKLGGAGIGLAVVKALVEAHEGTIEAASEISSGTIVTVRLPNRVT</sequence>
<evidence type="ECO:0000256" key="8">
    <source>
        <dbReference type="ARBA" id="ARBA00022741"/>
    </source>
</evidence>
<dbReference type="CDD" id="cd06225">
    <property type="entry name" value="HAMP"/>
    <property type="match status" value="1"/>
</dbReference>
<dbReference type="InterPro" id="IPR050428">
    <property type="entry name" value="TCS_sensor_his_kinase"/>
</dbReference>
<keyword evidence="4" id="KW-1003">Cell membrane</keyword>
<keyword evidence="5" id="KW-0597">Phosphoprotein</keyword>
<dbReference type="PRINTS" id="PR00344">
    <property type="entry name" value="BCTRLSENSOR"/>
</dbReference>
<dbReference type="InterPro" id="IPR004358">
    <property type="entry name" value="Sig_transdc_His_kin-like_C"/>
</dbReference>
<reference evidence="18 19" key="1">
    <citation type="submission" date="2018-06" db="EMBL/GenBank/DDBJ databases">
        <title>Paenibacillus imtechensis sp. nov.</title>
        <authorList>
            <person name="Pinnaka A.K."/>
            <person name="Singh H."/>
            <person name="Kaur M."/>
        </authorList>
    </citation>
    <scope>NUCLEOTIDE SEQUENCE [LARGE SCALE GENOMIC DNA]</scope>
    <source>
        <strain evidence="18 19">SMB1</strain>
    </source>
</reference>
<dbReference type="InterPro" id="IPR003594">
    <property type="entry name" value="HATPase_dom"/>
</dbReference>
<organism evidence="18 19">
    <name type="scientific">Paenibacillus sambharensis</name>
    <dbReference type="NCBI Taxonomy" id="1803190"/>
    <lineage>
        <taxon>Bacteria</taxon>
        <taxon>Bacillati</taxon>
        <taxon>Bacillota</taxon>
        <taxon>Bacilli</taxon>
        <taxon>Bacillales</taxon>
        <taxon>Paenibacillaceae</taxon>
        <taxon>Paenibacillus</taxon>
    </lineage>
</organism>
<comment type="catalytic activity">
    <reaction evidence="1">
        <text>ATP + protein L-histidine = ADP + protein N-phospho-L-histidine.</text>
        <dbReference type="EC" id="2.7.13.3"/>
    </reaction>
</comment>
<dbReference type="GO" id="GO:0000155">
    <property type="term" value="F:phosphorelay sensor kinase activity"/>
    <property type="evidence" value="ECO:0007669"/>
    <property type="project" value="InterPro"/>
</dbReference>
<proteinExistence type="predicted"/>
<dbReference type="InterPro" id="IPR036097">
    <property type="entry name" value="HisK_dim/P_sf"/>
</dbReference>
<dbReference type="Proteomes" id="UP000249522">
    <property type="component" value="Unassembled WGS sequence"/>
</dbReference>
<dbReference type="PROSITE" id="PS50109">
    <property type="entry name" value="HIS_KIN"/>
    <property type="match status" value="1"/>
</dbReference>
<evidence type="ECO:0000256" key="15">
    <source>
        <dbReference type="SAM" id="Phobius"/>
    </source>
</evidence>
<feature type="domain" description="HAMP" evidence="17">
    <location>
        <begin position="182"/>
        <end position="235"/>
    </location>
</feature>
<keyword evidence="8" id="KW-0547">Nucleotide-binding</keyword>
<keyword evidence="19" id="KW-1185">Reference proteome</keyword>
<dbReference type="CDD" id="cd00082">
    <property type="entry name" value="HisKA"/>
    <property type="match status" value="1"/>
</dbReference>
<dbReference type="Gene3D" id="3.30.565.10">
    <property type="entry name" value="Histidine kinase-like ATPase, C-terminal domain"/>
    <property type="match status" value="1"/>
</dbReference>
<evidence type="ECO:0000256" key="2">
    <source>
        <dbReference type="ARBA" id="ARBA00004651"/>
    </source>
</evidence>
<dbReference type="RefSeq" id="WP_111145762.1">
    <property type="nucleotide sequence ID" value="NZ_QKRB01000036.1"/>
</dbReference>
<dbReference type="Pfam" id="PF02518">
    <property type="entry name" value="HATPase_c"/>
    <property type="match status" value="1"/>
</dbReference>
<dbReference type="EC" id="2.7.13.3" evidence="3"/>
<evidence type="ECO:0000256" key="3">
    <source>
        <dbReference type="ARBA" id="ARBA00012438"/>
    </source>
</evidence>
<dbReference type="EMBL" id="QKRB01000036">
    <property type="protein sequence ID" value="PZD96751.1"/>
    <property type="molecule type" value="Genomic_DNA"/>
</dbReference>
<keyword evidence="9 18" id="KW-0418">Kinase</keyword>